<dbReference type="Gene3D" id="1.10.720.30">
    <property type="entry name" value="SAP domain"/>
    <property type="match status" value="1"/>
</dbReference>
<sequence length="305" mass="33581">MSAPLSSELSSPSSLIQESTVYSDYGPDEELKTQSQDHVKSTTKSASKKSPFLKYPADIQRLIRRGLCTYGINTGPVPDDTDWAKLTVAMLREQLVMREMPDDGKKGVLVERLENLKTYKPEVVASRDAPDDKPFGPISRNTGSKGEKRFFVDMSDKGHVGSVKKAMKEDMFVIKQFNDLDSEVSFSLRGTGPDTYDVTIGTKTSCTCSSIVDIMTHAFRAPAELLPQRTLFAEEIKKLVDRAPKVRFTAAEASQYFSLSGGVPKSKDGKSCPVCFKDIGEAETVCCGWTLTCAVCQVDWSNTVI</sequence>
<organism evidence="3 4">
    <name type="scientific">Colletotrichum phormii</name>
    <dbReference type="NCBI Taxonomy" id="359342"/>
    <lineage>
        <taxon>Eukaryota</taxon>
        <taxon>Fungi</taxon>
        <taxon>Dikarya</taxon>
        <taxon>Ascomycota</taxon>
        <taxon>Pezizomycotina</taxon>
        <taxon>Sordariomycetes</taxon>
        <taxon>Hypocreomycetidae</taxon>
        <taxon>Glomerellales</taxon>
        <taxon>Glomerellaceae</taxon>
        <taxon>Colletotrichum</taxon>
        <taxon>Colletotrichum acutatum species complex</taxon>
    </lineage>
</organism>
<protein>
    <recommendedName>
        <fullName evidence="2">SAP domain-containing protein</fullName>
    </recommendedName>
</protein>
<evidence type="ECO:0000313" key="4">
    <source>
        <dbReference type="Proteomes" id="UP001243989"/>
    </source>
</evidence>
<comment type="caution">
    <text evidence="3">The sequence shown here is derived from an EMBL/GenBank/DDBJ whole genome shotgun (WGS) entry which is preliminary data.</text>
</comment>
<dbReference type="InterPro" id="IPR036361">
    <property type="entry name" value="SAP_dom_sf"/>
</dbReference>
<evidence type="ECO:0000313" key="3">
    <source>
        <dbReference type="EMBL" id="KAK1641166.1"/>
    </source>
</evidence>
<accession>A0AAJ0A0A6</accession>
<dbReference type="Proteomes" id="UP001243989">
    <property type="component" value="Unassembled WGS sequence"/>
</dbReference>
<name>A0AAJ0A0A6_9PEZI</name>
<dbReference type="RefSeq" id="XP_060449773.1">
    <property type="nucleotide sequence ID" value="XM_060588875.1"/>
</dbReference>
<proteinExistence type="predicted"/>
<gene>
    <name evidence="3" type="ORF">BDP81DRAFT_403299</name>
</gene>
<dbReference type="AlphaFoldDB" id="A0AAJ0A0A6"/>
<feature type="region of interest" description="Disordered" evidence="1">
    <location>
        <begin position="1"/>
        <end position="47"/>
    </location>
</feature>
<dbReference type="Pfam" id="PF02037">
    <property type="entry name" value="SAP"/>
    <property type="match status" value="1"/>
</dbReference>
<feature type="compositionally biased region" description="Low complexity" evidence="1">
    <location>
        <begin position="1"/>
        <end position="15"/>
    </location>
</feature>
<dbReference type="SUPFAM" id="SSF68906">
    <property type="entry name" value="SAP domain"/>
    <property type="match status" value="1"/>
</dbReference>
<reference evidence="3" key="1">
    <citation type="submission" date="2021-06" db="EMBL/GenBank/DDBJ databases">
        <title>Comparative genomics, transcriptomics and evolutionary studies reveal genomic signatures of adaptation to plant cell wall in hemibiotrophic fungi.</title>
        <authorList>
            <consortium name="DOE Joint Genome Institute"/>
            <person name="Baroncelli R."/>
            <person name="Diaz J.F."/>
            <person name="Benocci T."/>
            <person name="Peng M."/>
            <person name="Battaglia E."/>
            <person name="Haridas S."/>
            <person name="Andreopoulos W."/>
            <person name="Labutti K."/>
            <person name="Pangilinan J."/>
            <person name="Floch G.L."/>
            <person name="Makela M.R."/>
            <person name="Henrissat B."/>
            <person name="Grigoriev I.V."/>
            <person name="Crouch J.A."/>
            <person name="De Vries R.P."/>
            <person name="Sukno S.A."/>
            <person name="Thon M.R."/>
        </authorList>
    </citation>
    <scope>NUCLEOTIDE SEQUENCE</scope>
    <source>
        <strain evidence="3">CBS 102054</strain>
    </source>
</reference>
<feature type="compositionally biased region" description="Basic and acidic residues" evidence="1">
    <location>
        <begin position="29"/>
        <end position="40"/>
    </location>
</feature>
<keyword evidence="4" id="KW-1185">Reference proteome</keyword>
<evidence type="ECO:0000259" key="2">
    <source>
        <dbReference type="Pfam" id="PF02037"/>
    </source>
</evidence>
<feature type="domain" description="SAP" evidence="2">
    <location>
        <begin position="84"/>
        <end position="115"/>
    </location>
</feature>
<dbReference type="InterPro" id="IPR003034">
    <property type="entry name" value="SAP_dom"/>
</dbReference>
<dbReference type="GeneID" id="85473737"/>
<dbReference type="EMBL" id="JAHMHQ010000003">
    <property type="protein sequence ID" value="KAK1641166.1"/>
    <property type="molecule type" value="Genomic_DNA"/>
</dbReference>
<evidence type="ECO:0000256" key="1">
    <source>
        <dbReference type="SAM" id="MobiDB-lite"/>
    </source>
</evidence>